<sequence>MFMISMTWLEETPSPGVKGSQGQAGWPGGSPTSDVSAARSRLEEAARHEDLEGSFSTRAWRDADKPPNPNTEQRRRSISSTHSPAQASPLPMRCSDDWRLKKLHEEEVATWSPGVSKQGTTAVKTWQRTKAD</sequence>
<name>I0YIK2_COCSC</name>
<organism evidence="2 3">
    <name type="scientific">Coccomyxa subellipsoidea (strain C-169)</name>
    <name type="common">Green microalga</name>
    <dbReference type="NCBI Taxonomy" id="574566"/>
    <lineage>
        <taxon>Eukaryota</taxon>
        <taxon>Viridiplantae</taxon>
        <taxon>Chlorophyta</taxon>
        <taxon>core chlorophytes</taxon>
        <taxon>Trebouxiophyceae</taxon>
        <taxon>Trebouxiophyceae incertae sedis</taxon>
        <taxon>Coccomyxaceae</taxon>
        <taxon>Coccomyxa</taxon>
        <taxon>Coccomyxa subellipsoidea</taxon>
    </lineage>
</organism>
<evidence type="ECO:0000256" key="1">
    <source>
        <dbReference type="SAM" id="MobiDB-lite"/>
    </source>
</evidence>
<dbReference type="EMBL" id="AGSI01000025">
    <property type="protein sequence ID" value="EIE18221.1"/>
    <property type="molecule type" value="Genomic_DNA"/>
</dbReference>
<gene>
    <name evidence="2" type="ORF">COCSUDRAFT_68346</name>
</gene>
<feature type="compositionally biased region" description="Basic and acidic residues" evidence="1">
    <location>
        <begin position="40"/>
        <end position="51"/>
    </location>
</feature>
<keyword evidence="3" id="KW-1185">Reference proteome</keyword>
<reference evidence="2 3" key="1">
    <citation type="journal article" date="2012" name="Genome Biol.">
        <title>The genome of the polar eukaryotic microalga coccomyxa subellipsoidea reveals traits of cold adaptation.</title>
        <authorList>
            <person name="Blanc G."/>
            <person name="Agarkova I."/>
            <person name="Grimwood J."/>
            <person name="Kuo A."/>
            <person name="Brueggeman A."/>
            <person name="Dunigan D."/>
            <person name="Gurnon J."/>
            <person name="Ladunga I."/>
            <person name="Lindquist E."/>
            <person name="Lucas S."/>
            <person name="Pangilinan J."/>
            <person name="Proschold T."/>
            <person name="Salamov A."/>
            <person name="Schmutz J."/>
            <person name="Weeks D."/>
            <person name="Yamada T."/>
            <person name="Claverie J.M."/>
            <person name="Grigoriev I."/>
            <person name="Van Etten J."/>
            <person name="Lomsadze A."/>
            <person name="Borodovsky M."/>
        </authorList>
    </citation>
    <scope>NUCLEOTIDE SEQUENCE [LARGE SCALE GENOMIC DNA]</scope>
    <source>
        <strain evidence="2 3">C-169</strain>
    </source>
</reference>
<proteinExistence type="predicted"/>
<dbReference type="GeneID" id="17036227"/>
<dbReference type="Proteomes" id="UP000007264">
    <property type="component" value="Unassembled WGS sequence"/>
</dbReference>
<feature type="region of interest" description="Disordered" evidence="1">
    <location>
        <begin position="111"/>
        <end position="132"/>
    </location>
</feature>
<dbReference type="RefSeq" id="XP_005642765.1">
    <property type="nucleotide sequence ID" value="XM_005642708.1"/>
</dbReference>
<accession>I0YIK2</accession>
<dbReference type="KEGG" id="csl:COCSUDRAFT_68346"/>
<evidence type="ECO:0000313" key="3">
    <source>
        <dbReference type="Proteomes" id="UP000007264"/>
    </source>
</evidence>
<dbReference type="AlphaFoldDB" id="I0YIK2"/>
<feature type="compositionally biased region" description="Polar residues" evidence="1">
    <location>
        <begin position="113"/>
        <end position="132"/>
    </location>
</feature>
<feature type="region of interest" description="Disordered" evidence="1">
    <location>
        <begin position="1"/>
        <end position="94"/>
    </location>
</feature>
<evidence type="ECO:0000313" key="2">
    <source>
        <dbReference type="EMBL" id="EIE18221.1"/>
    </source>
</evidence>
<comment type="caution">
    <text evidence="2">The sequence shown here is derived from an EMBL/GenBank/DDBJ whole genome shotgun (WGS) entry which is preliminary data.</text>
</comment>
<dbReference type="OrthoDB" id="10484658at2759"/>
<protein>
    <submittedName>
        <fullName evidence="2">Uncharacterized protein</fullName>
    </submittedName>
</protein>